<keyword evidence="11 16" id="KW-0472">Membrane</keyword>
<keyword evidence="18" id="KW-1185">Reference proteome</keyword>
<feature type="region of interest" description="Disordered" evidence="15">
    <location>
        <begin position="69"/>
        <end position="163"/>
    </location>
</feature>
<reference evidence="17 18" key="1">
    <citation type="submission" date="2016-02" db="EMBL/GenBank/DDBJ databases">
        <title>Genome analysis of coral dinoflagellate symbionts highlights evolutionary adaptations to a symbiotic lifestyle.</title>
        <authorList>
            <person name="Aranda M."/>
            <person name="Li Y."/>
            <person name="Liew Y.J."/>
            <person name="Baumgarten S."/>
            <person name="Simakov O."/>
            <person name="Wilson M."/>
            <person name="Piel J."/>
            <person name="Ashoor H."/>
            <person name="Bougouffa S."/>
            <person name="Bajic V.B."/>
            <person name="Ryu T."/>
            <person name="Ravasi T."/>
            <person name="Bayer T."/>
            <person name="Micklem G."/>
            <person name="Kim H."/>
            <person name="Bhak J."/>
            <person name="Lajeunesse T.C."/>
            <person name="Voolstra C.R."/>
        </authorList>
    </citation>
    <scope>NUCLEOTIDE SEQUENCE [LARGE SCALE GENOMIC DNA]</scope>
    <source>
        <strain evidence="17 18">CCMP2467</strain>
    </source>
</reference>
<evidence type="ECO:0000256" key="14">
    <source>
        <dbReference type="SAM" id="Coils"/>
    </source>
</evidence>
<evidence type="ECO:0000256" key="1">
    <source>
        <dbReference type="ARBA" id="ARBA00004477"/>
    </source>
</evidence>
<keyword evidence="9" id="KW-0256">Endoplasmic reticulum</keyword>
<organism evidence="17 18">
    <name type="scientific">Symbiodinium microadriaticum</name>
    <name type="common">Dinoflagellate</name>
    <name type="synonym">Zooxanthella microadriatica</name>
    <dbReference type="NCBI Taxonomy" id="2951"/>
    <lineage>
        <taxon>Eukaryota</taxon>
        <taxon>Sar</taxon>
        <taxon>Alveolata</taxon>
        <taxon>Dinophyceae</taxon>
        <taxon>Suessiales</taxon>
        <taxon>Symbiodiniaceae</taxon>
        <taxon>Symbiodinium</taxon>
    </lineage>
</organism>
<protein>
    <recommendedName>
        <fullName evidence="5">Dol-P-Glc:Glc(2)Man(9)GlcNAc(2)-PP-Dol alpha-1,2-glucosyltransferase</fullName>
        <ecNumber evidence="4">2.4.1.256</ecNumber>
    </recommendedName>
</protein>
<evidence type="ECO:0000256" key="11">
    <source>
        <dbReference type="ARBA" id="ARBA00023136"/>
    </source>
</evidence>
<sequence length="907" mass="100583">MTRSRADAKASRNTSFQQQFKVPDWSLHASSCELTNACTDAKRTGQAQLARAMPPKPSFLDMHHFEAPPRIAAQPGEEQSSLPPVFRGSEEELQLEEVESCGSSVARWPGADEASEPAAELTPVAQAGPLLRAPLTGSEKESQEDDALQETTSQNGLDELLPDLDVDNTISFAEKKELGSQAAITPTKVCEAGENQETLFAKPPSKVEEVKDGKELPPAILMSLAPMPGVKTPVEAKLKEPDFVAESKPTEVSSLARKDLAADDIRAIVKAEVASELASVFDRIDSLKKSCDALAEELSRMKGSAAEELDKLRARICEAPAAAKHSTEDVEELQRSVKKELFDVQQVFNSELKDLSVLLEDRDAKFEALAQKYCQAKFDEWDSKITTFPGLYLASSLARGAGNSGMSFCNKDLLRLDNVVFGFGVNLISYRLFRRNLDPTKAAAQSLMLSLYPIHFFYQLLYYTDVGSLFWVLLVQDLVTPERGQALPTARRISMAAAAGAVAVLFRQTNAVWLMFSFGTAALQDLQLSKWVELRGEDLSLLKLVTFVKALLLESRRLLGRLGIMLVPVVLFVLFVVYNGSIVVGDHSNHEVAPHWAQLCYLSAVVAATFSVDDSALSPRWLTTFIEGCCKSLSRFLLSALALALMVGVVHKYSLAHPFLLADNRHYTFYLWNRFLKRPWLRDTLAPAYLYAAWYVSKRLSQAQSGLWVLIWWVAACLTLVPAPLLEPRYWTTAVIMAHLHFYDRSWCSIVLLTTGYLVVNILTLTVFAYKPFAWPSGEIESADAQIQRELQAVRDDTALQTATLTDEVIPTLTRLTSAQRAWDTAQKEVEARLNDCFARQKSDALFLNGRLKDMEAGWTGVLGCFCKRRRPKEVAFRPSEFSAKGTQPQPQSIPGDPEHSVTLDAD</sequence>
<evidence type="ECO:0000313" key="18">
    <source>
        <dbReference type="Proteomes" id="UP000186817"/>
    </source>
</evidence>
<keyword evidence="6" id="KW-0328">Glycosyltransferase</keyword>
<evidence type="ECO:0000256" key="8">
    <source>
        <dbReference type="ARBA" id="ARBA00022692"/>
    </source>
</evidence>
<feature type="transmembrane region" description="Helical" evidence="16">
    <location>
        <begin position="633"/>
        <end position="651"/>
    </location>
</feature>
<comment type="function">
    <text evidence="12">Dol-P-Glc:Glc(2)Man(9)GlcNAc(2)-PP-Dol alpha-1,2-glucosyltransferase that operates in the biosynthetic pathway of dolichol-linked oligosaccharides, the glycan precursors employed in protein asparagine (N)-glycosylation. The assembly of dolichol-linked oligosaccharides begins on the cytosolic side of the endoplasmic reticulum membrane and finishes in its lumen. The sequential addition of sugars to dolichol pyrophosphate produces dolichol-linked oligosaccharides containing fourteen sugars, including two GlcNAcs, nine mannoses and three glucoses. Once assembled, the oligosaccharide is transferred from the lipid to nascent proteins by oligosaccharyltransferases. In the lumen of the endoplasmic reticulum, adds the third and last glucose residue from dolichyl phosphate glucose (Dol-P-Glc) onto the lipid-linked oligosaccharide intermediate Glc(2)Man(9)GlcNAc(2)-PP-Dol to produce Glc(3)Man(9)GlcNAc(2)-PP-Dol.</text>
</comment>
<evidence type="ECO:0000256" key="4">
    <source>
        <dbReference type="ARBA" id="ARBA00011967"/>
    </source>
</evidence>
<evidence type="ECO:0000256" key="16">
    <source>
        <dbReference type="SAM" id="Phobius"/>
    </source>
</evidence>
<evidence type="ECO:0000256" key="13">
    <source>
        <dbReference type="ARBA" id="ARBA00048064"/>
    </source>
</evidence>
<comment type="similarity">
    <text evidence="3">Belongs to the ALG10 glucosyltransferase family.</text>
</comment>
<feature type="transmembrane region" description="Helical" evidence="16">
    <location>
        <begin position="707"/>
        <end position="726"/>
    </location>
</feature>
<comment type="catalytic activity">
    <reaction evidence="13">
        <text>an alpha-D-Glc-(1-&gt;3)-alpha-D-Glc-(1-&gt;3)-alpha-D-Man-(1-&gt;2)-alpha-D-Man-(1-&gt;2)-alpha-D-Man-(1-&gt;3)-[alpha-D-Man-(1-&gt;2)-alpha-D-Man-(1-&gt;3)-[alpha-D-Man-(1-&gt;2)-alpha-D-Man-(1-&gt;6)]-alpha-D-Man-(1-&gt;6)]-beta-D-Man-(1-&gt;4)-beta-D-GlcNAc-(1-&gt;4)-alpha-D-GlcNAc-diphospho-di-trans,poly-cis-dolichol + a di-trans,poly-cis-dolichyl beta-D-glucosyl phosphate = a alpha-D-Glc-(1-&gt;2)-alpha-D-Glc-(1-&gt;3)-alpha-D-Glc-(1-&gt;3)-alpha-D-Man-(1-&gt;2)-alpha-D-Man-(1-&gt;2)-alpha-D-Man-(1-&gt;3)-[alpha-D-Man-(1-&gt;2)-alpha-D-Man-(1-&gt;3)-[alpha-D-Man-(1-&gt;2)-alpha-D-Man-(1-&gt;6)]-alpha-D-Man-(1-&gt;6)]-beta-D-Man-(1-&gt;4)-beta-D-GlcNAc-(1-&gt;4)-alpha-D-GlcNAc-diphospho-di-trans,poly-cis-dolichol + a di-trans,poly-cis-dolichyl phosphate + H(+)</text>
        <dbReference type="Rhea" id="RHEA:29543"/>
        <dbReference type="Rhea" id="RHEA-COMP:19498"/>
        <dbReference type="Rhea" id="RHEA-COMP:19502"/>
        <dbReference type="Rhea" id="RHEA-COMP:19512"/>
        <dbReference type="Rhea" id="RHEA-COMP:19522"/>
        <dbReference type="ChEBI" id="CHEBI:15378"/>
        <dbReference type="ChEBI" id="CHEBI:57525"/>
        <dbReference type="ChEBI" id="CHEBI:57683"/>
        <dbReference type="ChEBI" id="CHEBI:132522"/>
        <dbReference type="ChEBI" id="CHEBI:132523"/>
        <dbReference type="EC" id="2.4.1.256"/>
    </reaction>
    <physiologicalReaction direction="left-to-right" evidence="13">
        <dbReference type="Rhea" id="RHEA:29544"/>
    </physiologicalReaction>
</comment>
<feature type="compositionally biased region" description="Basic and acidic residues" evidence="15">
    <location>
        <begin position="897"/>
        <end position="907"/>
    </location>
</feature>
<dbReference type="PANTHER" id="PTHR12989">
    <property type="entry name" value="ALPHA-1,2-GLUCOSYLTRANSFERASE ALG10"/>
    <property type="match status" value="1"/>
</dbReference>
<keyword evidence="7 17" id="KW-0808">Transferase</keyword>
<keyword evidence="10 16" id="KW-1133">Transmembrane helix</keyword>
<feature type="region of interest" description="Disordered" evidence="15">
    <location>
        <begin position="877"/>
        <end position="907"/>
    </location>
</feature>
<dbReference type="OrthoDB" id="426583at2759"/>
<feature type="transmembrane region" description="Helical" evidence="16">
    <location>
        <begin position="454"/>
        <end position="473"/>
    </location>
</feature>
<dbReference type="GO" id="GO:0106073">
    <property type="term" value="F:dolichyl pyrophosphate Glc2Man9GlcNAc2 alpha-1,2-glucosyltransferase activity"/>
    <property type="evidence" value="ECO:0007669"/>
    <property type="project" value="UniProtKB-EC"/>
</dbReference>
<evidence type="ECO:0000256" key="2">
    <source>
        <dbReference type="ARBA" id="ARBA00004922"/>
    </source>
</evidence>
<dbReference type="GO" id="GO:0005789">
    <property type="term" value="C:endoplasmic reticulum membrane"/>
    <property type="evidence" value="ECO:0007669"/>
    <property type="project" value="UniProtKB-SubCell"/>
</dbReference>
<feature type="transmembrane region" description="Helical" evidence="16">
    <location>
        <begin position="593"/>
        <end position="612"/>
    </location>
</feature>
<gene>
    <name evidence="17" type="primary">ALG10B</name>
    <name evidence="17" type="ORF">AK812_SmicGene14123</name>
</gene>
<evidence type="ECO:0000256" key="10">
    <source>
        <dbReference type="ARBA" id="ARBA00022989"/>
    </source>
</evidence>
<feature type="transmembrane region" description="Helical" evidence="16">
    <location>
        <begin position="558"/>
        <end position="578"/>
    </location>
</feature>
<dbReference type="GO" id="GO:0006488">
    <property type="term" value="P:dolichol-linked oligosaccharide biosynthetic process"/>
    <property type="evidence" value="ECO:0007669"/>
    <property type="project" value="InterPro"/>
</dbReference>
<dbReference type="EC" id="2.4.1.256" evidence="4"/>
<evidence type="ECO:0000256" key="3">
    <source>
        <dbReference type="ARBA" id="ARBA00010600"/>
    </source>
</evidence>
<dbReference type="Proteomes" id="UP000186817">
    <property type="component" value="Unassembled WGS sequence"/>
</dbReference>
<evidence type="ECO:0000256" key="9">
    <source>
        <dbReference type="ARBA" id="ARBA00022824"/>
    </source>
</evidence>
<accession>A0A1Q9E6A5</accession>
<dbReference type="InterPro" id="IPR016900">
    <property type="entry name" value="Alg10"/>
</dbReference>
<evidence type="ECO:0000256" key="6">
    <source>
        <dbReference type="ARBA" id="ARBA00022676"/>
    </source>
</evidence>
<comment type="caution">
    <text evidence="17">The sequence shown here is derived from an EMBL/GenBank/DDBJ whole genome shotgun (WGS) entry which is preliminary data.</text>
</comment>
<proteinExistence type="inferred from homology"/>
<evidence type="ECO:0000256" key="15">
    <source>
        <dbReference type="SAM" id="MobiDB-lite"/>
    </source>
</evidence>
<keyword evidence="14" id="KW-0175">Coiled coil</keyword>
<dbReference type="EMBL" id="LSRX01000249">
    <property type="protein sequence ID" value="OLQ02964.1"/>
    <property type="molecule type" value="Genomic_DNA"/>
</dbReference>
<comment type="pathway">
    <text evidence="2">Protein modification; protein glycosylation.</text>
</comment>
<keyword evidence="8 16" id="KW-0812">Transmembrane</keyword>
<evidence type="ECO:0000256" key="12">
    <source>
        <dbReference type="ARBA" id="ARBA00044727"/>
    </source>
</evidence>
<feature type="coiled-coil region" evidence="14">
    <location>
        <begin position="284"/>
        <end position="315"/>
    </location>
</feature>
<comment type="subcellular location">
    <subcellularLocation>
        <location evidence="1">Endoplasmic reticulum membrane</location>
        <topology evidence="1">Multi-pass membrane protein</topology>
    </subcellularLocation>
</comment>
<feature type="transmembrane region" description="Helical" evidence="16">
    <location>
        <begin position="747"/>
        <end position="770"/>
    </location>
</feature>
<evidence type="ECO:0000256" key="5">
    <source>
        <dbReference type="ARBA" id="ARBA00018512"/>
    </source>
</evidence>
<dbReference type="PANTHER" id="PTHR12989:SF10">
    <property type="entry name" value="DOL-P-GLC:GLC(2)MAN(9)GLCNAC(2)-PP-DOL ALPHA-1,2-GLUCOSYLTRANSFERASE-RELATED"/>
    <property type="match status" value="1"/>
</dbReference>
<dbReference type="AlphaFoldDB" id="A0A1Q9E6A5"/>
<dbReference type="Pfam" id="PF04922">
    <property type="entry name" value="DIE2_ALG10"/>
    <property type="match status" value="1"/>
</dbReference>
<evidence type="ECO:0000256" key="7">
    <source>
        <dbReference type="ARBA" id="ARBA00022679"/>
    </source>
</evidence>
<name>A0A1Q9E6A5_SYMMI</name>
<evidence type="ECO:0000313" key="17">
    <source>
        <dbReference type="EMBL" id="OLQ02964.1"/>
    </source>
</evidence>